<evidence type="ECO:0000256" key="1">
    <source>
        <dbReference type="SAM" id="Phobius"/>
    </source>
</evidence>
<gene>
    <name evidence="2" type="ORF">SHEWBE_1372</name>
</gene>
<dbReference type="KEGG" id="sbk:SHEWBE_1372"/>
<organism evidence="2 3">
    <name type="scientific">Shewanella benthica</name>
    <dbReference type="NCBI Taxonomy" id="43661"/>
    <lineage>
        <taxon>Bacteria</taxon>
        <taxon>Pseudomonadati</taxon>
        <taxon>Pseudomonadota</taxon>
        <taxon>Gammaproteobacteria</taxon>
        <taxon>Alteromonadales</taxon>
        <taxon>Shewanellaceae</taxon>
        <taxon>Shewanella</taxon>
    </lineage>
</organism>
<dbReference type="EMBL" id="LS483452">
    <property type="protein sequence ID" value="SQH75338.1"/>
    <property type="molecule type" value="Genomic_DNA"/>
</dbReference>
<keyword evidence="1" id="KW-0812">Transmembrane</keyword>
<reference evidence="3" key="1">
    <citation type="submission" date="2018-06" db="EMBL/GenBank/DDBJ databases">
        <authorList>
            <person name="Cea G.-C."/>
            <person name="William W."/>
        </authorList>
    </citation>
    <scope>NUCLEOTIDE SEQUENCE [LARGE SCALE GENOMIC DNA]</scope>
    <source>
        <strain evidence="3">DB21MT-2</strain>
    </source>
</reference>
<proteinExistence type="predicted"/>
<dbReference type="Proteomes" id="UP000250123">
    <property type="component" value="Chromosome SHEWBE"/>
</dbReference>
<evidence type="ECO:0000313" key="2">
    <source>
        <dbReference type="EMBL" id="SQH75338.1"/>
    </source>
</evidence>
<feature type="transmembrane region" description="Helical" evidence="1">
    <location>
        <begin position="52"/>
        <end position="70"/>
    </location>
</feature>
<accession>A0A330M0A7</accession>
<keyword evidence="1" id="KW-1133">Transmembrane helix</keyword>
<dbReference type="AlphaFoldDB" id="A0A330M0A7"/>
<protein>
    <submittedName>
        <fullName evidence="2">Uncharacterized protein</fullName>
    </submittedName>
</protein>
<evidence type="ECO:0000313" key="3">
    <source>
        <dbReference type="Proteomes" id="UP000250123"/>
    </source>
</evidence>
<name>A0A330M0A7_9GAMM</name>
<keyword evidence="1" id="KW-0472">Membrane</keyword>
<sequence length="72" mass="7759">MVKLNIMSLDETLDSGGHRCSPRLAHDDIGMPPEYLAAFAFAMTKKIKDSGALSLILNAVILVSHIISFADS</sequence>